<dbReference type="KEGG" id="acae:HYG86_12700"/>
<dbReference type="PANTHER" id="PTHR21039">
    <property type="entry name" value="HISTIDINOL PHOSPHATASE-RELATED"/>
    <property type="match status" value="1"/>
</dbReference>
<dbReference type="InterPro" id="IPR004013">
    <property type="entry name" value="PHP_dom"/>
</dbReference>
<organism evidence="10 11">
    <name type="scientific">Alkalicella caledoniensis</name>
    <dbReference type="NCBI Taxonomy" id="2731377"/>
    <lineage>
        <taxon>Bacteria</taxon>
        <taxon>Bacillati</taxon>
        <taxon>Bacillota</taxon>
        <taxon>Clostridia</taxon>
        <taxon>Eubacteriales</taxon>
        <taxon>Proteinivoracaceae</taxon>
        <taxon>Alkalicella</taxon>
    </lineage>
</organism>
<dbReference type="EMBL" id="CP058559">
    <property type="protein sequence ID" value="QNO15567.1"/>
    <property type="molecule type" value="Genomic_DNA"/>
</dbReference>
<reference evidence="10 11" key="1">
    <citation type="submission" date="2020-07" db="EMBL/GenBank/DDBJ databases">
        <title>Alkalicella. sp. LB2 genome.</title>
        <authorList>
            <person name="Postec A."/>
            <person name="Quemeneur M."/>
        </authorList>
    </citation>
    <scope>NUCLEOTIDE SEQUENCE [LARGE SCALE GENOMIC DNA]</scope>
    <source>
        <strain evidence="10 11">LB2</strain>
    </source>
</reference>
<comment type="catalytic activity">
    <reaction evidence="7 8">
        <text>L-histidinol phosphate + H2O = L-histidinol + phosphate</text>
        <dbReference type="Rhea" id="RHEA:14465"/>
        <dbReference type="ChEBI" id="CHEBI:15377"/>
        <dbReference type="ChEBI" id="CHEBI:43474"/>
        <dbReference type="ChEBI" id="CHEBI:57699"/>
        <dbReference type="ChEBI" id="CHEBI:57980"/>
        <dbReference type="EC" id="3.1.3.15"/>
    </reaction>
</comment>
<keyword evidence="4 8" id="KW-0028">Amino-acid biosynthesis</keyword>
<evidence type="ECO:0000256" key="2">
    <source>
        <dbReference type="ARBA" id="ARBA00009152"/>
    </source>
</evidence>
<dbReference type="AlphaFoldDB" id="A0A7G9WA55"/>
<protein>
    <recommendedName>
        <fullName evidence="3 8">Histidinol-phosphatase</fullName>
        <shortName evidence="8">HolPase</shortName>
        <ecNumber evidence="3 8">3.1.3.15</ecNumber>
    </recommendedName>
</protein>
<dbReference type="RefSeq" id="WP_213165946.1">
    <property type="nucleotide sequence ID" value="NZ_CP058559.1"/>
</dbReference>
<dbReference type="NCBIfam" id="TIGR01856">
    <property type="entry name" value="hisJ_fam"/>
    <property type="match status" value="1"/>
</dbReference>
<dbReference type="InterPro" id="IPR010140">
    <property type="entry name" value="Histidinol_P_phosphatase_HisJ"/>
</dbReference>
<keyword evidence="6 8" id="KW-0368">Histidine biosynthesis</keyword>
<dbReference type="Gene3D" id="3.20.20.140">
    <property type="entry name" value="Metal-dependent hydrolases"/>
    <property type="match status" value="1"/>
</dbReference>
<dbReference type="SMART" id="SM00481">
    <property type="entry name" value="POLIIIAc"/>
    <property type="match status" value="1"/>
</dbReference>
<evidence type="ECO:0000256" key="8">
    <source>
        <dbReference type="RuleBase" id="RU366003"/>
    </source>
</evidence>
<feature type="domain" description="Polymerase/histidinol phosphatase N-terminal" evidence="9">
    <location>
        <begin position="3"/>
        <end position="86"/>
    </location>
</feature>
<dbReference type="GO" id="GO:0000105">
    <property type="term" value="P:L-histidine biosynthetic process"/>
    <property type="evidence" value="ECO:0007669"/>
    <property type="project" value="UniProtKB-UniRule"/>
</dbReference>
<accession>A0A7G9WA55</accession>
<evidence type="ECO:0000256" key="7">
    <source>
        <dbReference type="ARBA" id="ARBA00049158"/>
    </source>
</evidence>
<evidence type="ECO:0000313" key="11">
    <source>
        <dbReference type="Proteomes" id="UP000516160"/>
    </source>
</evidence>
<dbReference type="InterPro" id="IPR016195">
    <property type="entry name" value="Pol/histidinol_Pase-like"/>
</dbReference>
<comment type="similarity">
    <text evidence="2 8">Belongs to the PHP hydrolase family. HisK subfamily.</text>
</comment>
<dbReference type="PANTHER" id="PTHR21039:SF0">
    <property type="entry name" value="HISTIDINOL-PHOSPHATASE"/>
    <property type="match status" value="1"/>
</dbReference>
<comment type="pathway">
    <text evidence="1 8">Amino-acid biosynthesis; L-histidine biosynthesis; L-histidine from 5-phospho-alpha-D-ribose 1-diphosphate: step 8/9.</text>
</comment>
<proteinExistence type="inferred from homology"/>
<dbReference type="EC" id="3.1.3.15" evidence="3 8"/>
<dbReference type="GO" id="GO:0005737">
    <property type="term" value="C:cytoplasm"/>
    <property type="evidence" value="ECO:0007669"/>
    <property type="project" value="TreeGrafter"/>
</dbReference>
<evidence type="ECO:0000256" key="5">
    <source>
        <dbReference type="ARBA" id="ARBA00022801"/>
    </source>
</evidence>
<sequence length="266" mass="30906">MYYDYHIHSSFSEDCSVDMEIIVKKAIELGIKEICFTDHIDYDMTLEGIPEEIFDPVEYTKEINRLKGIYSGQISIKKGVEIGLQPHIKQKCMDFVAKNDFDFAICSMHTADKLDIYHGHFFEGKTPKQAYAMYFEELYNSIENNPYYSVLGHYDLLKRHVKHDADKIMKENFDIIEATFKRVIEDGKGIEINASGFKYNLGHTLPTKDFLLLYKELGGEIITTGSDSHGTGYLADHFDYVYHMLKETGFRYITTFDKMKPQFVKI</sequence>
<dbReference type="SUPFAM" id="SSF89550">
    <property type="entry name" value="PHP domain-like"/>
    <property type="match status" value="1"/>
</dbReference>
<dbReference type="InterPro" id="IPR003141">
    <property type="entry name" value="Pol/His_phosphatase_N"/>
</dbReference>
<evidence type="ECO:0000313" key="10">
    <source>
        <dbReference type="EMBL" id="QNO15567.1"/>
    </source>
</evidence>
<dbReference type="GO" id="GO:0004401">
    <property type="term" value="F:histidinol-phosphatase activity"/>
    <property type="evidence" value="ECO:0007669"/>
    <property type="project" value="UniProtKB-UniRule"/>
</dbReference>
<name>A0A7G9WA55_ALKCA</name>
<gene>
    <name evidence="10" type="ORF">HYG86_12700</name>
</gene>
<dbReference type="UniPathway" id="UPA00031">
    <property type="reaction ID" value="UER00013"/>
</dbReference>
<dbReference type="Proteomes" id="UP000516160">
    <property type="component" value="Chromosome"/>
</dbReference>
<evidence type="ECO:0000259" key="9">
    <source>
        <dbReference type="SMART" id="SM00481"/>
    </source>
</evidence>
<dbReference type="Pfam" id="PF02811">
    <property type="entry name" value="PHP"/>
    <property type="match status" value="1"/>
</dbReference>
<evidence type="ECO:0000256" key="1">
    <source>
        <dbReference type="ARBA" id="ARBA00004970"/>
    </source>
</evidence>
<evidence type="ECO:0000256" key="4">
    <source>
        <dbReference type="ARBA" id="ARBA00022605"/>
    </source>
</evidence>
<keyword evidence="11" id="KW-1185">Reference proteome</keyword>
<evidence type="ECO:0000256" key="6">
    <source>
        <dbReference type="ARBA" id="ARBA00023102"/>
    </source>
</evidence>
<evidence type="ECO:0000256" key="3">
    <source>
        <dbReference type="ARBA" id="ARBA00013085"/>
    </source>
</evidence>
<keyword evidence="5 8" id="KW-0378">Hydrolase</keyword>